<dbReference type="InterPro" id="IPR011989">
    <property type="entry name" value="ARM-like"/>
</dbReference>
<evidence type="ECO:0000313" key="2">
    <source>
        <dbReference type="Proteomes" id="UP000288805"/>
    </source>
</evidence>
<dbReference type="AlphaFoldDB" id="A0A438F0U6"/>
<comment type="caution">
    <text evidence="1">The sequence shown here is derived from an EMBL/GenBank/DDBJ whole genome shotgun (WGS) entry which is preliminary data.</text>
</comment>
<name>A0A438F0U6_VITVI</name>
<sequence length="441" mass="49109">MALSDIITQIQASKDPGKLSYRSNMTSEPLSAFHHTQLREFLKDYKKEAPSKKECCWSDVCRKERSFDDNQFSLGDMSSYEDGPTSLNDALGEGLSPSSDWSARVAAFNYLRSLLHQGPKVEEQNSLRRALKQYTPRIEVDLMNFLQSKKERQRPKSSYDPSDVVGTSSEEGYIGASKKIISWEDILLAPLTVMVAGNGVTRGSQKALAKIMKLDLSWTIIIQKAVKINSATETGPSIPQILHLICNGNDEKPTASKRGALQQLIEASVADDQAIWTKAPGGATPPSSASPEGRRRPFTKVPLRRARRDTLVVFMQYFNQILTAILEILDDSDSSIRELALSLIVEMLKNQKGSMEDSVEIVIEKLLHVAKDIVPKVSNEAEHCLTIVLSQYDPFRCLSVIIPLLVTEDEKTLVTCINCLTKVLLFEHLYIVSQILVLGIL</sequence>
<dbReference type="Gene3D" id="1.25.10.10">
    <property type="entry name" value="Leucine-rich Repeat Variant"/>
    <property type="match status" value="1"/>
</dbReference>
<dbReference type="GO" id="GO:0000278">
    <property type="term" value="P:mitotic cell cycle"/>
    <property type="evidence" value="ECO:0007669"/>
    <property type="project" value="UniProtKB-ARBA"/>
</dbReference>
<dbReference type="EMBL" id="QGNW01001142">
    <property type="protein sequence ID" value="RVW53566.1"/>
    <property type="molecule type" value="Genomic_DNA"/>
</dbReference>
<dbReference type="Proteomes" id="UP000288805">
    <property type="component" value="Unassembled WGS sequence"/>
</dbReference>
<evidence type="ECO:0000313" key="1">
    <source>
        <dbReference type="EMBL" id="RVW53566.1"/>
    </source>
</evidence>
<proteinExistence type="predicted"/>
<dbReference type="InterPro" id="IPR016024">
    <property type="entry name" value="ARM-type_fold"/>
</dbReference>
<dbReference type="PANTHER" id="PTHR21567">
    <property type="entry name" value="CLASP"/>
    <property type="match status" value="1"/>
</dbReference>
<dbReference type="GO" id="GO:0005819">
    <property type="term" value="C:spindle"/>
    <property type="evidence" value="ECO:0007669"/>
    <property type="project" value="UniProtKB-ARBA"/>
</dbReference>
<reference evidence="1 2" key="1">
    <citation type="journal article" date="2018" name="PLoS Genet.">
        <title>Population sequencing reveals clonal diversity and ancestral inbreeding in the grapevine cultivar Chardonnay.</title>
        <authorList>
            <person name="Roach M.J."/>
            <person name="Johnson D.L."/>
            <person name="Bohlmann J."/>
            <person name="van Vuuren H.J."/>
            <person name="Jones S.J."/>
            <person name="Pretorius I.S."/>
            <person name="Schmidt S.A."/>
            <person name="Borneman A.R."/>
        </authorList>
    </citation>
    <scope>NUCLEOTIDE SEQUENCE [LARGE SCALE GENOMIC DNA]</scope>
    <source>
        <strain evidence="2">cv. Chardonnay</strain>
        <tissue evidence="1">Leaf</tissue>
    </source>
</reference>
<gene>
    <name evidence="1" type="primary">CLASP_6</name>
    <name evidence="1" type="ORF">CK203_068929</name>
</gene>
<dbReference type="SUPFAM" id="SSF48371">
    <property type="entry name" value="ARM repeat"/>
    <property type="match status" value="1"/>
</dbReference>
<dbReference type="PANTHER" id="PTHR21567:SF9">
    <property type="entry name" value="CLIP-ASSOCIATING PROTEIN"/>
    <property type="match status" value="1"/>
</dbReference>
<organism evidence="1 2">
    <name type="scientific">Vitis vinifera</name>
    <name type="common">Grape</name>
    <dbReference type="NCBI Taxonomy" id="29760"/>
    <lineage>
        <taxon>Eukaryota</taxon>
        <taxon>Viridiplantae</taxon>
        <taxon>Streptophyta</taxon>
        <taxon>Embryophyta</taxon>
        <taxon>Tracheophyta</taxon>
        <taxon>Spermatophyta</taxon>
        <taxon>Magnoliopsida</taxon>
        <taxon>eudicotyledons</taxon>
        <taxon>Gunneridae</taxon>
        <taxon>Pentapetalae</taxon>
        <taxon>rosids</taxon>
        <taxon>Vitales</taxon>
        <taxon>Vitaceae</taxon>
        <taxon>Viteae</taxon>
        <taxon>Vitis</taxon>
    </lineage>
</organism>
<accession>A0A438F0U6</accession>
<protein>
    <submittedName>
        <fullName evidence="1">CLIP-associated protein</fullName>
    </submittedName>
</protein>